<evidence type="ECO:0000313" key="1">
    <source>
        <dbReference type="EMBL" id="PSS08632.1"/>
    </source>
</evidence>
<proteinExistence type="predicted"/>
<dbReference type="RefSeq" id="XP_024717030.1">
    <property type="nucleotide sequence ID" value="XM_024863946.1"/>
</dbReference>
<dbReference type="GeneID" id="36572027"/>
<name>A0A2T3AQX4_AMORE</name>
<organism evidence="1 2">
    <name type="scientific">Amorphotheca resinae ATCC 22711</name>
    <dbReference type="NCBI Taxonomy" id="857342"/>
    <lineage>
        <taxon>Eukaryota</taxon>
        <taxon>Fungi</taxon>
        <taxon>Dikarya</taxon>
        <taxon>Ascomycota</taxon>
        <taxon>Pezizomycotina</taxon>
        <taxon>Leotiomycetes</taxon>
        <taxon>Helotiales</taxon>
        <taxon>Amorphothecaceae</taxon>
        <taxon>Amorphotheca</taxon>
    </lineage>
</organism>
<dbReference type="AlphaFoldDB" id="A0A2T3AQX4"/>
<gene>
    <name evidence="1" type="ORF">M430DRAFT_187697</name>
</gene>
<accession>A0A2T3AQX4</accession>
<dbReference type="Proteomes" id="UP000241818">
    <property type="component" value="Unassembled WGS sequence"/>
</dbReference>
<reference evidence="1 2" key="1">
    <citation type="journal article" date="2018" name="New Phytol.">
        <title>Comparative genomics and transcriptomics depict ericoid mycorrhizal fungi as versatile saprotrophs and plant mutualists.</title>
        <authorList>
            <person name="Martino E."/>
            <person name="Morin E."/>
            <person name="Grelet G.A."/>
            <person name="Kuo A."/>
            <person name="Kohler A."/>
            <person name="Daghino S."/>
            <person name="Barry K.W."/>
            <person name="Cichocki N."/>
            <person name="Clum A."/>
            <person name="Dockter R.B."/>
            <person name="Hainaut M."/>
            <person name="Kuo R.C."/>
            <person name="LaButti K."/>
            <person name="Lindahl B.D."/>
            <person name="Lindquist E.A."/>
            <person name="Lipzen A."/>
            <person name="Khouja H.R."/>
            <person name="Magnuson J."/>
            <person name="Murat C."/>
            <person name="Ohm R.A."/>
            <person name="Singer S.W."/>
            <person name="Spatafora J.W."/>
            <person name="Wang M."/>
            <person name="Veneault-Fourrey C."/>
            <person name="Henrissat B."/>
            <person name="Grigoriev I.V."/>
            <person name="Martin F.M."/>
            <person name="Perotto S."/>
        </authorList>
    </citation>
    <scope>NUCLEOTIDE SEQUENCE [LARGE SCALE GENOMIC DNA]</scope>
    <source>
        <strain evidence="1 2">ATCC 22711</strain>
    </source>
</reference>
<sequence>MAKTAPPSACRSNCGCPPINSQTIQPLHIFSRDSSAPYPQVPCLIALSLSPPAEKKKPSLPPILHDFYLLPFGPLASVGTGGQSSLPTLPSWMPSSSVNICQRRVPYSRSQIPHKPFSLRSVYE</sequence>
<dbReference type="EMBL" id="KZ679018">
    <property type="protein sequence ID" value="PSS08632.1"/>
    <property type="molecule type" value="Genomic_DNA"/>
</dbReference>
<dbReference type="InParanoid" id="A0A2T3AQX4"/>
<keyword evidence="2" id="KW-1185">Reference proteome</keyword>
<protein>
    <submittedName>
        <fullName evidence="1">Uncharacterized protein</fullName>
    </submittedName>
</protein>
<evidence type="ECO:0000313" key="2">
    <source>
        <dbReference type="Proteomes" id="UP000241818"/>
    </source>
</evidence>